<protein>
    <submittedName>
        <fullName evidence="2">Uncharacterized protein</fullName>
    </submittedName>
</protein>
<evidence type="ECO:0000313" key="3">
    <source>
        <dbReference type="Proteomes" id="UP000186817"/>
    </source>
</evidence>
<sequence length="951" mass="103894">MASLRAQPAESLPSATSAEQIFRQLQSSSQVALVASGRPWTVRDCDPASHNLTQGEAYDWTCALHCAGGSHFADAAKSCLCDCLTEDPATFLGLAIVALGMLAVTLSTCILCCAAVKTVYRMAFPPDEFAEGTRQAGHSFAEAEAHVSIRVSPEEWPEPDACAMATVISSPGTSPRVSSKTSAQPAASVRASSQSKERRSSCPDEVLRGSRRSHSATPSCRPGEKDKIPTAWAGPDAATTRFRTREDAAPVILRNQEAEAWQLYAKASELQAAQCESVKRKGQCDCGKNRLRDQLLTPLRAGATLALRLLRSTDLRSCHASVNSSTSFVRRYSGIPLCPQGNELFLVHGEVVAGDDATILEVTKTPDGEGSELVELHAGAVLQVTPDHLVARGDGKESVCRAAGQFKGQPDSAMPDLPVAVFSCSTCILSPWRKDAEGTLQAGQSTYFRRSTPCSEPAECTRRACAGATAASIHGVLTVWQSAEGHGTRALVAAAKSRALLMELGRAPLVLEDLVDLSRCRDNPWYANIRINEDVLDLIHVPDFHPCLQRVSIVAEKSPNRYSSVEIAADGRQVNEFIRRHLGHVYVLSLFDVAIISGDLRKAHALYSIGVQQRCDFDTFLFFNHVTGTADSRTTRALSTAKAAFIPLYNRLRAQVEVLGRALAGKVDSVPAMLIESGVSPSTVRAVGSYLFGICRRRTRNRCHFYLRMDCLRRLSAAGVDLRSIVVNPLEALWYAICRYRYFEIRLFLKGVYADLKHAMEQGPMTSWRDGQTLLEMSIRCGQLDATKLLVRAHCETSSLVASDLEGPLFHDMRQTQNGDFFPVTINHNVAPAEAARLAYHLCRHNHQVVLVQLTGWWSRNCGGVRVLWSRVIDHIASFALAVPPLPEILNLTRPMGTRNAARRAARRRAQCGHAAVNKVLSKFNRPAAESQPTKVKVLSTPRRIDISELD</sequence>
<evidence type="ECO:0000313" key="2">
    <source>
        <dbReference type="EMBL" id="OLP89735.1"/>
    </source>
</evidence>
<name>A0A1Q9D3L2_SYMMI</name>
<dbReference type="AlphaFoldDB" id="A0A1Q9D3L2"/>
<feature type="compositionally biased region" description="Polar residues" evidence="1">
    <location>
        <begin position="168"/>
        <end position="194"/>
    </location>
</feature>
<keyword evidence="3" id="KW-1185">Reference proteome</keyword>
<evidence type="ECO:0000256" key="1">
    <source>
        <dbReference type="SAM" id="MobiDB-lite"/>
    </source>
</evidence>
<accession>A0A1Q9D3L2</accession>
<gene>
    <name evidence="2" type="ORF">AK812_SmicGene28778</name>
</gene>
<feature type="compositionally biased region" description="Basic and acidic residues" evidence="1">
    <location>
        <begin position="195"/>
        <end position="208"/>
    </location>
</feature>
<comment type="caution">
    <text evidence="2">The sequence shown here is derived from an EMBL/GenBank/DDBJ whole genome shotgun (WGS) entry which is preliminary data.</text>
</comment>
<dbReference type="Proteomes" id="UP000186817">
    <property type="component" value="Unassembled WGS sequence"/>
</dbReference>
<organism evidence="2 3">
    <name type="scientific">Symbiodinium microadriaticum</name>
    <name type="common">Dinoflagellate</name>
    <name type="synonym">Zooxanthella microadriatica</name>
    <dbReference type="NCBI Taxonomy" id="2951"/>
    <lineage>
        <taxon>Eukaryota</taxon>
        <taxon>Sar</taxon>
        <taxon>Alveolata</taxon>
        <taxon>Dinophyceae</taxon>
        <taxon>Suessiales</taxon>
        <taxon>Symbiodiniaceae</taxon>
        <taxon>Symbiodinium</taxon>
    </lineage>
</organism>
<dbReference type="EMBL" id="LSRX01000747">
    <property type="protein sequence ID" value="OLP89735.1"/>
    <property type="molecule type" value="Genomic_DNA"/>
</dbReference>
<proteinExistence type="predicted"/>
<feature type="region of interest" description="Disordered" evidence="1">
    <location>
        <begin position="168"/>
        <end position="235"/>
    </location>
</feature>
<dbReference type="OrthoDB" id="465520at2759"/>
<reference evidence="2 3" key="1">
    <citation type="submission" date="2016-02" db="EMBL/GenBank/DDBJ databases">
        <title>Genome analysis of coral dinoflagellate symbionts highlights evolutionary adaptations to a symbiotic lifestyle.</title>
        <authorList>
            <person name="Aranda M."/>
            <person name="Li Y."/>
            <person name="Liew Y.J."/>
            <person name="Baumgarten S."/>
            <person name="Simakov O."/>
            <person name="Wilson M."/>
            <person name="Piel J."/>
            <person name="Ashoor H."/>
            <person name="Bougouffa S."/>
            <person name="Bajic V.B."/>
            <person name="Ryu T."/>
            <person name="Ravasi T."/>
            <person name="Bayer T."/>
            <person name="Micklem G."/>
            <person name="Kim H."/>
            <person name="Bhak J."/>
            <person name="Lajeunesse T.C."/>
            <person name="Voolstra C.R."/>
        </authorList>
    </citation>
    <scope>NUCLEOTIDE SEQUENCE [LARGE SCALE GENOMIC DNA]</scope>
    <source>
        <strain evidence="2 3">CCMP2467</strain>
    </source>
</reference>